<dbReference type="Proteomes" id="UP000187209">
    <property type="component" value="Unassembled WGS sequence"/>
</dbReference>
<comment type="caution">
    <text evidence="2">The sequence shown here is derived from an EMBL/GenBank/DDBJ whole genome shotgun (WGS) entry which is preliminary data.</text>
</comment>
<evidence type="ECO:0000313" key="2">
    <source>
        <dbReference type="EMBL" id="OMJ76042.1"/>
    </source>
</evidence>
<dbReference type="AlphaFoldDB" id="A0A1R2BH00"/>
<sequence length="210" mass="23881">MSLIIKKAPLFKKDGLEINPPLANLPFMFSVGVTLDSYTSTSASDRKENTGITDTQKQKSSFTQELQKLGASAKLIPEKNPLKAMAQRNESPEQIQTGLPFQRRARSSSPPRESLKIVERHNNYLFAPRSPVVVSHKMKSKEDFTGLCKDSGYFCIEDDDVLKNLKEEYRKLIEGVSHQYNDDDSDDVEDEGEIEKIESQIGFRGQRRYF</sequence>
<evidence type="ECO:0000256" key="1">
    <source>
        <dbReference type="SAM" id="MobiDB-lite"/>
    </source>
</evidence>
<feature type="region of interest" description="Disordered" evidence="1">
    <location>
        <begin position="88"/>
        <end position="112"/>
    </location>
</feature>
<feature type="compositionally biased region" description="Polar residues" evidence="1">
    <location>
        <begin position="88"/>
        <end position="99"/>
    </location>
</feature>
<accession>A0A1R2BH00</accession>
<proteinExistence type="predicted"/>
<dbReference type="EMBL" id="MPUH01000655">
    <property type="protein sequence ID" value="OMJ76042.1"/>
    <property type="molecule type" value="Genomic_DNA"/>
</dbReference>
<gene>
    <name evidence="2" type="ORF">SteCoe_24677</name>
</gene>
<evidence type="ECO:0000313" key="3">
    <source>
        <dbReference type="Proteomes" id="UP000187209"/>
    </source>
</evidence>
<protein>
    <submittedName>
        <fullName evidence="2">Uncharacterized protein</fullName>
    </submittedName>
</protein>
<feature type="compositionally biased region" description="Polar residues" evidence="1">
    <location>
        <begin position="50"/>
        <end position="60"/>
    </location>
</feature>
<feature type="region of interest" description="Disordered" evidence="1">
    <location>
        <begin position="40"/>
        <end position="60"/>
    </location>
</feature>
<reference evidence="2 3" key="1">
    <citation type="submission" date="2016-11" db="EMBL/GenBank/DDBJ databases">
        <title>The macronuclear genome of Stentor coeruleus: a giant cell with tiny introns.</title>
        <authorList>
            <person name="Slabodnick M."/>
            <person name="Ruby J.G."/>
            <person name="Reiff S.B."/>
            <person name="Swart E.C."/>
            <person name="Gosai S."/>
            <person name="Prabakaran S."/>
            <person name="Witkowska E."/>
            <person name="Larue G.E."/>
            <person name="Fisher S."/>
            <person name="Freeman R.M."/>
            <person name="Gunawardena J."/>
            <person name="Chu W."/>
            <person name="Stover N.A."/>
            <person name="Gregory B.D."/>
            <person name="Nowacki M."/>
            <person name="Derisi J."/>
            <person name="Roy S.W."/>
            <person name="Marshall W.F."/>
            <person name="Sood P."/>
        </authorList>
    </citation>
    <scope>NUCLEOTIDE SEQUENCE [LARGE SCALE GENOMIC DNA]</scope>
    <source>
        <strain evidence="2">WM001</strain>
    </source>
</reference>
<name>A0A1R2BH00_9CILI</name>
<keyword evidence="3" id="KW-1185">Reference proteome</keyword>
<organism evidence="2 3">
    <name type="scientific">Stentor coeruleus</name>
    <dbReference type="NCBI Taxonomy" id="5963"/>
    <lineage>
        <taxon>Eukaryota</taxon>
        <taxon>Sar</taxon>
        <taxon>Alveolata</taxon>
        <taxon>Ciliophora</taxon>
        <taxon>Postciliodesmatophora</taxon>
        <taxon>Heterotrichea</taxon>
        <taxon>Heterotrichida</taxon>
        <taxon>Stentoridae</taxon>
        <taxon>Stentor</taxon>
    </lineage>
</organism>